<dbReference type="EMBL" id="GGEC01001981">
    <property type="protein sequence ID" value="MBW82464.1"/>
    <property type="molecule type" value="Transcribed_RNA"/>
</dbReference>
<dbReference type="AlphaFoldDB" id="A0A2P2IMK7"/>
<name>A0A2P2IMK7_RHIMU</name>
<organism evidence="1">
    <name type="scientific">Rhizophora mucronata</name>
    <name type="common">Asiatic mangrove</name>
    <dbReference type="NCBI Taxonomy" id="61149"/>
    <lineage>
        <taxon>Eukaryota</taxon>
        <taxon>Viridiplantae</taxon>
        <taxon>Streptophyta</taxon>
        <taxon>Embryophyta</taxon>
        <taxon>Tracheophyta</taxon>
        <taxon>Spermatophyta</taxon>
        <taxon>Magnoliopsida</taxon>
        <taxon>eudicotyledons</taxon>
        <taxon>Gunneridae</taxon>
        <taxon>Pentapetalae</taxon>
        <taxon>rosids</taxon>
        <taxon>fabids</taxon>
        <taxon>Malpighiales</taxon>
        <taxon>Rhizophoraceae</taxon>
        <taxon>Rhizophora</taxon>
    </lineage>
</organism>
<protein>
    <submittedName>
        <fullName evidence="1">Uncharacterized protein</fullName>
    </submittedName>
</protein>
<proteinExistence type="predicted"/>
<sequence>MQLNLRRMTSDHSGFRNQHAGIINNHTVGVYPPTPSPGRHLKKWGSIAQPKSLIPLSDILRESLYLSHFSTSKMAAHKSNILMMNLVTY</sequence>
<evidence type="ECO:0000313" key="1">
    <source>
        <dbReference type="EMBL" id="MBW82464.1"/>
    </source>
</evidence>
<accession>A0A2P2IMK7</accession>
<reference evidence="1" key="1">
    <citation type="submission" date="2018-02" db="EMBL/GenBank/DDBJ databases">
        <title>Rhizophora mucronata_Transcriptome.</title>
        <authorList>
            <person name="Meera S.P."/>
            <person name="Sreeshan A."/>
            <person name="Augustine A."/>
        </authorList>
    </citation>
    <scope>NUCLEOTIDE SEQUENCE</scope>
    <source>
        <tissue evidence="1">Leaf</tissue>
    </source>
</reference>